<feature type="signal peptide" evidence="1">
    <location>
        <begin position="1"/>
        <end position="24"/>
    </location>
</feature>
<keyword evidence="1" id="KW-0732">Signal</keyword>
<accession>K9DWA7</accession>
<proteinExistence type="predicted"/>
<dbReference type="STRING" id="742727.HMPREF9447_05384"/>
<dbReference type="AlphaFoldDB" id="K9DWA7"/>
<evidence type="ECO:0008006" key="4">
    <source>
        <dbReference type="Google" id="ProtNLM"/>
    </source>
</evidence>
<evidence type="ECO:0000256" key="1">
    <source>
        <dbReference type="SAM" id="SignalP"/>
    </source>
</evidence>
<dbReference type="Proteomes" id="UP000009872">
    <property type="component" value="Unassembled WGS sequence"/>
</dbReference>
<feature type="chain" id="PRO_5003926122" description="Carbohydrate-binding domain-containing protein" evidence="1">
    <location>
        <begin position="25"/>
        <end position="696"/>
    </location>
</feature>
<dbReference type="HOGENOM" id="CLU_437235_0_0_10"/>
<dbReference type="PATRIC" id="fig|742727.4.peg.5503"/>
<dbReference type="eggNOG" id="ENOG502Z8AD">
    <property type="taxonomic scope" value="Bacteria"/>
</dbReference>
<reference evidence="2 3" key="1">
    <citation type="submission" date="2012-09" db="EMBL/GenBank/DDBJ databases">
        <title>The Genome Sequence of Bacteroides oleiciplenus YIT 12058.</title>
        <authorList>
            <consortium name="The Broad Institute Genome Sequencing Platform"/>
            <person name="Earl A."/>
            <person name="Ward D."/>
            <person name="Feldgarden M."/>
            <person name="Gevers D."/>
            <person name="Morotomi M."/>
            <person name="Walker B."/>
            <person name="Young S.K."/>
            <person name="Zeng Q."/>
            <person name="Gargeya S."/>
            <person name="Fitzgerald M."/>
            <person name="Haas B."/>
            <person name="Abouelleil A."/>
            <person name="Alvarado L."/>
            <person name="Arachchi H.M."/>
            <person name="Berlin A.M."/>
            <person name="Chapman S.B."/>
            <person name="Goldberg J."/>
            <person name="Griggs A."/>
            <person name="Gujja S."/>
            <person name="Hansen M."/>
            <person name="Howarth C."/>
            <person name="Imamovic A."/>
            <person name="Larimer J."/>
            <person name="McCowen C."/>
            <person name="Montmayeur A."/>
            <person name="Murphy C."/>
            <person name="Neiman D."/>
            <person name="Pearson M."/>
            <person name="Priest M."/>
            <person name="Roberts A."/>
            <person name="Saif S."/>
            <person name="Shea T."/>
            <person name="Sisk P."/>
            <person name="Sykes S."/>
            <person name="Wortman J."/>
            <person name="Nusbaum C."/>
            <person name="Birren B."/>
        </authorList>
    </citation>
    <scope>NUCLEOTIDE SEQUENCE [LARGE SCALE GENOMIC DNA]</scope>
    <source>
        <strain evidence="2 3">YIT 12058</strain>
    </source>
</reference>
<evidence type="ECO:0000313" key="3">
    <source>
        <dbReference type="Proteomes" id="UP000009872"/>
    </source>
</evidence>
<dbReference type="Pfam" id="PF14262">
    <property type="entry name" value="Cthe_2159"/>
    <property type="match status" value="2"/>
</dbReference>
<protein>
    <recommendedName>
        <fullName evidence="4">Carbohydrate-binding domain-containing protein</fullName>
    </recommendedName>
</protein>
<sequence length="696" mass="70948">MKENNRMKRIGRLCVYVVCFCLCAVSCGTDNVFDEWGENGTGGGNTPGGSTGGSDDSGTLLDFDISWADISDDSYVEIAETVVTDKSDDEYDDFVENSTFASAIQIDYSNGSAVVTGSVSGVTVTTNGAHVTVNSSVAGVEYVLSGSASNGSFKAYSDKKFKLTLAGVSLTSGSGAAINIQSGKRVFVELKEGTENSLTDASSYSTVSGEDEKACFFSEGQLIFSGTGALTVTGNYKHGICSDDYIRLRSGSRITVASAVKDGIHTNDKIIIGGGTLTVTASSDGLECEEGFIDIRGGVVTVTSADDAIVASYEDTDASITPYIKVSGGLLKLSTFGEKGMGLKATGDIIVTGGILKAEVKGTASKAIKADGNVSLTGGQMILLTSGTGLYEDNDLSSAAGIKCDGNMTVIGATLFIKSTGAAGKGINCDGSLSIDNSTVKIITTGKQYVYNRLDSSAKGIKADGNLTINSGTIWVKTPGGEGSEGIESKSILTVNGGDVSVYSYDDCMNASKSIVINGGNIYCYSSGNDGVDSNGTLTITGGTIVSIGTSSPEEGFDCDQNTFKITGGTILGIGGGTSTPTSSVCTQRTVIYGGTGSSGTLLSILGADGAHVMSYTIPRSYSQMTLLFSSAKLASGTSYTIYTGGSVSGGTAFYGLTTGSSYTAGTQVATFTPSSMVTSVGNISSGGPGGGGWHW</sequence>
<name>K9DWA7_9BACE</name>
<dbReference type="EMBL" id="ADLF01000025">
    <property type="protein sequence ID" value="EKU87501.1"/>
    <property type="molecule type" value="Genomic_DNA"/>
</dbReference>
<dbReference type="InterPro" id="IPR025584">
    <property type="entry name" value="Cthe_2159"/>
</dbReference>
<comment type="caution">
    <text evidence="2">The sequence shown here is derived from an EMBL/GenBank/DDBJ whole genome shotgun (WGS) entry which is preliminary data.</text>
</comment>
<gene>
    <name evidence="2" type="ORF">HMPREF9447_05384</name>
</gene>
<organism evidence="2 3">
    <name type="scientific">Bacteroides oleiciplenus YIT 12058</name>
    <dbReference type="NCBI Taxonomy" id="742727"/>
    <lineage>
        <taxon>Bacteria</taxon>
        <taxon>Pseudomonadati</taxon>
        <taxon>Bacteroidota</taxon>
        <taxon>Bacteroidia</taxon>
        <taxon>Bacteroidales</taxon>
        <taxon>Bacteroidaceae</taxon>
        <taxon>Bacteroides</taxon>
    </lineage>
</organism>
<evidence type="ECO:0000313" key="2">
    <source>
        <dbReference type="EMBL" id="EKU87501.1"/>
    </source>
</evidence>
<keyword evidence="3" id="KW-1185">Reference proteome</keyword>